<dbReference type="PANTHER" id="PTHR16062">
    <property type="entry name" value="SWI/SNF-RELATED"/>
    <property type="match status" value="1"/>
</dbReference>
<name>A0ABQ7K4H2_9FUNG</name>
<dbReference type="PROSITE" id="PS51038">
    <property type="entry name" value="BAH"/>
    <property type="match status" value="1"/>
</dbReference>
<dbReference type="PROSITE" id="PS50014">
    <property type="entry name" value="BROMODOMAIN_2"/>
    <property type="match status" value="1"/>
</dbReference>
<sequence length="1100" mass="125316">MSSSRRNSKQISPDEDVSMQAVKSPEATKLKLKLKQPEQAVLPETDVRKLFLAVEENDTKALRIYLTQRNVHPDTLFVTNIFEENIFTWSALHAAAYYGAKEVVDLLMEFNANVELEDTWYKGRPLAWAAFGGHLDVAKQLIERYGADKKAKNEHGQVALELVYESSPDWDKMFAETKSAKAGKPKRNGDDKDSPKSQQKESKPGKEGRNILTIPASPLVGAFNDLYKLILNHKDKTGRELAEIFLALPSKDEYPEYYEVIKSPMSLQLVQARIKNGHYKNVDDFDREFQLIFENALIFNEDGSRINKDARVLLKLFNTRKKDIYASYKLVDNPKASAIDKSDRQKVPKHAKDNFTVQKGEFVELTDPFRTILLVERLEVDSRQVPPLSILNDYRGNRFIAGSKFLRPEQTLQVPGQTFYEKEVLKASGEWEFDFALVSHKVYVQAHKDYVRGLVLDFDPKDVYVCENRYSETGKSAFLIKDWKRVYTTDPLPTPVRPYPSPLKLPKFAVKSDVTAEDSKNSVGHFNGRRAASTSQGDNGRKSKRALSTKKIKSSKRRQSRSNDDDDDEDDDDEEEDEDVDVDGMTSPVQQSSQRRRSSQMPRQQQPQPQQGQVLHQQQQPHQPMHQQQQQPHPHAHVHQQQPQHPQQQHPHPQQQQQQHLQQQQYQQQQQMQQQQQQQMQQQQQFQHHQQHQQPMNFQHPHQPPQQFNPQYNMQQQQHMHQQQQQFAQQQQQQQQQQAQQAQQRSRRVSSQMNANSNPNVMHAQQQQQLLMQQQQQQQHLFQQQQALQYQQMQSQPMQPPQMQPPQIQPPPQMPPQLQHPQAPILPQSPTGSQSMSSPGSPGSLQMGMQGSAIDSRTGIPLAVGTPLSVGTPLPVGTPQNFTPADISTVYDANVGPRKGHAMIQSIKVDTENKSFGMNLGCETYAHSISVNKDAASVTLIPLLATQLAPIQQQIGMSVFQNGRKLMPTGLVALPSHPSIGHHVYTIPLTHGLTTVDVWISAQVGGLFQGGGPGGKMETQQFFLFIQRNSPKQVQDIKQFLEIARRKDAKSGRIKKNGSQIKFKVRCSRYLYTLVINDAAKAEKLKQSLPPTLMIENIKN</sequence>
<evidence type="ECO:0000259" key="16">
    <source>
        <dbReference type="PROSITE" id="PS51038"/>
    </source>
</evidence>
<dbReference type="PROSITE" id="PS00633">
    <property type="entry name" value="BROMODOMAIN_1"/>
    <property type="match status" value="1"/>
</dbReference>
<comment type="similarity">
    <text evidence="2 13">Belongs to the eukaryotic ribosomal protein eL38 family.</text>
</comment>
<keyword evidence="5 13" id="KW-0689">Ribosomal protein</keyword>
<protein>
    <recommendedName>
        <fullName evidence="19">Bromodomain-containing protein</fullName>
    </recommendedName>
</protein>
<feature type="region of interest" description="Disordered" evidence="14">
    <location>
        <begin position="788"/>
        <end position="851"/>
    </location>
</feature>
<dbReference type="PROSITE" id="PS50297">
    <property type="entry name" value="ANK_REP_REGION"/>
    <property type="match status" value="1"/>
</dbReference>
<evidence type="ECO:0000256" key="7">
    <source>
        <dbReference type="ARBA" id="ARBA00023117"/>
    </source>
</evidence>
<evidence type="ECO:0000256" key="9">
    <source>
        <dbReference type="ARBA" id="ARBA00023242"/>
    </source>
</evidence>
<evidence type="ECO:0000313" key="18">
    <source>
        <dbReference type="Proteomes" id="UP001194696"/>
    </source>
</evidence>
<dbReference type="InterPro" id="IPR037382">
    <property type="entry name" value="Rsc/polybromo"/>
</dbReference>
<keyword evidence="7 12" id="KW-0103">Bromodomain</keyword>
<dbReference type="SMART" id="SM00297">
    <property type="entry name" value="BROMO"/>
    <property type="match status" value="1"/>
</dbReference>
<evidence type="ECO:0000259" key="15">
    <source>
        <dbReference type="PROSITE" id="PS50014"/>
    </source>
</evidence>
<dbReference type="SUPFAM" id="SSF47370">
    <property type="entry name" value="Bromodomain"/>
    <property type="match status" value="1"/>
</dbReference>
<proteinExistence type="inferred from homology"/>
<dbReference type="InterPro" id="IPR018359">
    <property type="entry name" value="Bromodomain_CS"/>
</dbReference>
<keyword evidence="10 13" id="KW-0687">Ribonucleoprotein</keyword>
<dbReference type="Pfam" id="PF01781">
    <property type="entry name" value="Ribosomal_L38e"/>
    <property type="match status" value="1"/>
</dbReference>
<evidence type="ECO:0000256" key="5">
    <source>
        <dbReference type="ARBA" id="ARBA00022980"/>
    </source>
</evidence>
<dbReference type="InterPro" id="IPR002110">
    <property type="entry name" value="Ankyrin_rpt"/>
</dbReference>
<dbReference type="EMBL" id="JAAAIM010000269">
    <property type="protein sequence ID" value="KAG0290863.1"/>
    <property type="molecule type" value="Genomic_DNA"/>
</dbReference>
<dbReference type="PROSITE" id="PS50088">
    <property type="entry name" value="ANK_REPEAT"/>
    <property type="match status" value="1"/>
</dbReference>
<evidence type="ECO:0000256" key="2">
    <source>
        <dbReference type="ARBA" id="ARBA00007803"/>
    </source>
</evidence>
<keyword evidence="9" id="KW-0539">Nucleus</keyword>
<feature type="region of interest" description="Disordered" evidence="14">
    <location>
        <begin position="516"/>
        <end position="769"/>
    </location>
</feature>
<evidence type="ECO:0000256" key="13">
    <source>
        <dbReference type="RuleBase" id="RU003445"/>
    </source>
</evidence>
<keyword evidence="6" id="KW-0805">Transcription regulation</keyword>
<evidence type="ECO:0000256" key="1">
    <source>
        <dbReference type="ARBA" id="ARBA00004123"/>
    </source>
</evidence>
<dbReference type="Gene3D" id="1.25.40.20">
    <property type="entry name" value="Ankyrin repeat-containing domain"/>
    <property type="match status" value="1"/>
</dbReference>
<evidence type="ECO:0000256" key="10">
    <source>
        <dbReference type="ARBA" id="ARBA00023274"/>
    </source>
</evidence>
<feature type="compositionally biased region" description="Polar residues" evidence="14">
    <location>
        <begin position="749"/>
        <end position="764"/>
    </location>
</feature>
<comment type="subcellular location">
    <subcellularLocation>
        <location evidence="1">Nucleus</location>
    </subcellularLocation>
</comment>
<dbReference type="Pfam" id="PF00439">
    <property type="entry name" value="Bromodomain"/>
    <property type="match status" value="1"/>
</dbReference>
<feature type="region of interest" description="Disordered" evidence="14">
    <location>
        <begin position="1"/>
        <end position="23"/>
    </location>
</feature>
<accession>A0ABQ7K4H2</accession>
<keyword evidence="3" id="KW-0677">Repeat</keyword>
<evidence type="ECO:0000313" key="17">
    <source>
        <dbReference type="EMBL" id="KAG0290863.1"/>
    </source>
</evidence>
<evidence type="ECO:0000256" key="11">
    <source>
        <dbReference type="PROSITE-ProRule" id="PRU00023"/>
    </source>
</evidence>
<keyword evidence="4" id="KW-0156">Chromatin regulator</keyword>
<dbReference type="InterPro" id="IPR036770">
    <property type="entry name" value="Ankyrin_rpt-contain_sf"/>
</dbReference>
<evidence type="ECO:0000256" key="3">
    <source>
        <dbReference type="ARBA" id="ARBA00022737"/>
    </source>
</evidence>
<keyword evidence="18" id="KW-1185">Reference proteome</keyword>
<dbReference type="InterPro" id="IPR001487">
    <property type="entry name" value="Bromodomain"/>
</dbReference>
<evidence type="ECO:0000256" key="6">
    <source>
        <dbReference type="ARBA" id="ARBA00023015"/>
    </source>
</evidence>
<feature type="compositionally biased region" description="Pro residues" evidence="14">
    <location>
        <begin position="798"/>
        <end position="815"/>
    </location>
</feature>
<dbReference type="SUPFAM" id="SSF48403">
    <property type="entry name" value="Ankyrin repeat"/>
    <property type="match status" value="1"/>
</dbReference>
<reference evidence="17 18" key="1">
    <citation type="journal article" date="2020" name="Fungal Divers.">
        <title>Resolving the Mortierellaceae phylogeny through synthesis of multi-gene phylogenetics and phylogenomics.</title>
        <authorList>
            <person name="Vandepol N."/>
            <person name="Liber J."/>
            <person name="Desiro A."/>
            <person name="Na H."/>
            <person name="Kennedy M."/>
            <person name="Barry K."/>
            <person name="Grigoriev I.V."/>
            <person name="Miller A.N."/>
            <person name="O'Donnell K."/>
            <person name="Stajich J.E."/>
            <person name="Bonito G."/>
        </authorList>
    </citation>
    <scope>NUCLEOTIDE SEQUENCE [LARGE SCALE GENOMIC DNA]</scope>
    <source>
        <strain evidence="17 18">AD045</strain>
    </source>
</reference>
<feature type="compositionally biased region" description="Polar residues" evidence="14">
    <location>
        <begin position="1"/>
        <end position="11"/>
    </location>
</feature>
<evidence type="ECO:0008006" key="19">
    <source>
        <dbReference type="Google" id="ProtNLM"/>
    </source>
</evidence>
<feature type="compositionally biased region" description="Low complexity" evidence="14">
    <location>
        <begin position="604"/>
        <end position="744"/>
    </location>
</feature>
<keyword evidence="11" id="KW-0040">ANK repeat</keyword>
<feature type="compositionally biased region" description="Basic and acidic residues" evidence="14">
    <location>
        <begin position="187"/>
        <end position="209"/>
    </location>
</feature>
<dbReference type="InterPro" id="IPR001025">
    <property type="entry name" value="BAH_dom"/>
</dbReference>
<evidence type="ECO:0000256" key="12">
    <source>
        <dbReference type="PROSITE-ProRule" id="PRU00035"/>
    </source>
</evidence>
<comment type="caution">
    <text evidence="17">The sequence shown here is derived from an EMBL/GenBank/DDBJ whole genome shotgun (WGS) entry which is preliminary data.</text>
</comment>
<dbReference type="Gene3D" id="2.30.30.490">
    <property type="match status" value="1"/>
</dbReference>
<feature type="compositionally biased region" description="Low complexity" evidence="14">
    <location>
        <begin position="816"/>
        <end position="849"/>
    </location>
</feature>
<dbReference type="Pfam" id="PF12796">
    <property type="entry name" value="Ank_2"/>
    <property type="match status" value="1"/>
</dbReference>
<dbReference type="InterPro" id="IPR036427">
    <property type="entry name" value="Bromodomain-like_sf"/>
</dbReference>
<dbReference type="Gene3D" id="1.20.920.10">
    <property type="entry name" value="Bromodomain-like"/>
    <property type="match status" value="1"/>
</dbReference>
<feature type="repeat" description="ANK" evidence="11">
    <location>
        <begin position="87"/>
        <end position="119"/>
    </location>
</feature>
<dbReference type="SMART" id="SM00248">
    <property type="entry name" value="ANK"/>
    <property type="match status" value="2"/>
</dbReference>
<dbReference type="InterPro" id="IPR002675">
    <property type="entry name" value="Ribosomal_eL38"/>
</dbReference>
<dbReference type="PRINTS" id="PR00503">
    <property type="entry name" value="BROMODOMAIN"/>
</dbReference>
<dbReference type="PANTHER" id="PTHR16062:SF19">
    <property type="entry name" value="PROTEIN POLYBROMO-1"/>
    <property type="match status" value="1"/>
</dbReference>
<dbReference type="InterPro" id="IPR043151">
    <property type="entry name" value="BAH_sf"/>
</dbReference>
<feature type="compositionally biased region" description="Basic residues" evidence="14">
    <location>
        <begin position="542"/>
        <end position="560"/>
    </location>
</feature>
<organism evidence="17 18">
    <name type="scientific">Linnemannia gamsii</name>
    <dbReference type="NCBI Taxonomy" id="64522"/>
    <lineage>
        <taxon>Eukaryota</taxon>
        <taxon>Fungi</taxon>
        <taxon>Fungi incertae sedis</taxon>
        <taxon>Mucoromycota</taxon>
        <taxon>Mortierellomycotina</taxon>
        <taxon>Mortierellomycetes</taxon>
        <taxon>Mortierellales</taxon>
        <taxon>Mortierellaceae</taxon>
        <taxon>Linnemannia</taxon>
    </lineage>
</organism>
<evidence type="ECO:0000256" key="8">
    <source>
        <dbReference type="ARBA" id="ARBA00023163"/>
    </source>
</evidence>
<feature type="domain" description="Bromo" evidence="15">
    <location>
        <begin position="237"/>
        <end position="307"/>
    </location>
</feature>
<evidence type="ECO:0000256" key="14">
    <source>
        <dbReference type="SAM" id="MobiDB-lite"/>
    </source>
</evidence>
<feature type="domain" description="BAH" evidence="16">
    <location>
        <begin position="355"/>
        <end position="481"/>
    </location>
</feature>
<gene>
    <name evidence="17" type="ORF">BGZ96_005667</name>
</gene>
<feature type="region of interest" description="Disordered" evidence="14">
    <location>
        <begin position="177"/>
        <end position="211"/>
    </location>
</feature>
<keyword evidence="8" id="KW-0804">Transcription</keyword>
<feature type="compositionally biased region" description="Acidic residues" evidence="14">
    <location>
        <begin position="564"/>
        <end position="582"/>
    </location>
</feature>
<feature type="compositionally biased region" description="Low complexity" evidence="14">
    <location>
        <begin position="788"/>
        <end position="797"/>
    </location>
</feature>
<dbReference type="Proteomes" id="UP001194696">
    <property type="component" value="Unassembled WGS sequence"/>
</dbReference>
<dbReference type="Gene3D" id="3.30.720.90">
    <property type="match status" value="1"/>
</dbReference>
<evidence type="ECO:0000256" key="4">
    <source>
        <dbReference type="ARBA" id="ARBA00022853"/>
    </source>
</evidence>
<dbReference type="InterPro" id="IPR038464">
    <property type="entry name" value="Ribosomal_eL38_sf"/>
</dbReference>